<reference evidence="4 5" key="1">
    <citation type="journal article" date="2021" name="Int. J. Syst. Evol. Microbiol.">
        <title>Steroidobacter gossypii sp. nov., isolated from soil of cotton cropping field.</title>
        <authorList>
            <person name="Huang R."/>
            <person name="Yang S."/>
            <person name="Zhen C."/>
            <person name="Liu W."/>
        </authorList>
    </citation>
    <scope>NUCLEOTIDE SEQUENCE [LARGE SCALE GENOMIC DNA]</scope>
    <source>
        <strain evidence="4 5">S1-65</strain>
    </source>
</reference>
<dbReference type="Pfam" id="PF04454">
    <property type="entry name" value="Linocin_M18"/>
    <property type="match status" value="1"/>
</dbReference>
<organism evidence="4 5">
    <name type="scientific">Steroidobacter gossypii</name>
    <dbReference type="NCBI Taxonomy" id="2805490"/>
    <lineage>
        <taxon>Bacteria</taxon>
        <taxon>Pseudomonadati</taxon>
        <taxon>Pseudomonadota</taxon>
        <taxon>Gammaproteobacteria</taxon>
        <taxon>Steroidobacterales</taxon>
        <taxon>Steroidobacteraceae</taxon>
        <taxon>Steroidobacter</taxon>
    </lineage>
</organism>
<dbReference type="SUPFAM" id="SSF56563">
    <property type="entry name" value="Major capsid protein gp5"/>
    <property type="match status" value="1"/>
</dbReference>
<dbReference type="InterPro" id="IPR051429">
    <property type="entry name" value="Encapsulin_nc"/>
</dbReference>
<dbReference type="Proteomes" id="UP000661077">
    <property type="component" value="Unassembled WGS sequence"/>
</dbReference>
<dbReference type="PANTHER" id="PTHR37165:SF1">
    <property type="entry name" value="TYPE 1 ENCAPSULIN SHELL PROTEIN"/>
    <property type="match status" value="1"/>
</dbReference>
<name>A0ABS1WSU6_9GAMM</name>
<dbReference type="PIRSF" id="PIRSF019254">
    <property type="entry name" value="CFP29"/>
    <property type="match status" value="1"/>
</dbReference>
<proteinExistence type="inferred from homology"/>
<dbReference type="RefSeq" id="WP_203165978.1">
    <property type="nucleotide sequence ID" value="NZ_JAEVLS010000001.1"/>
</dbReference>
<keyword evidence="3" id="KW-1284">Encapsulin nanocompartment</keyword>
<accession>A0ABS1WSU6</accession>
<evidence type="ECO:0000313" key="4">
    <source>
        <dbReference type="EMBL" id="MBM0104031.1"/>
    </source>
</evidence>
<sequence>MNELLRDHAPIAPEAWKEIDAEARRTLTTLLAARRLVDFKGPLGWNASAVSTGRTRTLSPSLQEGVVSKLRLSLPLIEIRIPFEVDREELDAIGRGDTNPDLDSVRNAARAAAIAEDRAIFQGYPAGQIEGIFPAAASQGLTIPSDFGAYPDIVAEATHRLRSEGVSGPYGIALGPRCFTGLTRSTLRGYPVINHVRELVDGPIVWAPAVDGAVVMSLRGGDFELVVGQDFSVGYLDHTSSSVLLYLQQSFTFRVLAPEAAVPLTYASANVASDVPAK</sequence>
<dbReference type="Gene3D" id="3.30.2400.30">
    <property type="match status" value="1"/>
</dbReference>
<comment type="similarity">
    <text evidence="2">Belongs to the encapsulin family. Family 1 subfamily.</text>
</comment>
<gene>
    <name evidence="4" type="ORF">JM946_04715</name>
</gene>
<comment type="subcellular location">
    <subcellularLocation>
        <location evidence="1">Encapsulin nanocompartment</location>
    </subcellularLocation>
</comment>
<dbReference type="EMBL" id="JAEVLS010000001">
    <property type="protein sequence ID" value="MBM0104031.1"/>
    <property type="molecule type" value="Genomic_DNA"/>
</dbReference>
<dbReference type="Gene3D" id="3.30.2320.10">
    <property type="entry name" value="hypothetical protein PF0899 domain"/>
    <property type="match status" value="1"/>
</dbReference>
<protein>
    <submittedName>
        <fullName evidence="4">Bacteriocin family protein</fullName>
    </submittedName>
</protein>
<evidence type="ECO:0000256" key="3">
    <source>
        <dbReference type="ARBA" id="ARBA00033787"/>
    </source>
</evidence>
<evidence type="ECO:0000313" key="5">
    <source>
        <dbReference type="Proteomes" id="UP000661077"/>
    </source>
</evidence>
<evidence type="ECO:0000256" key="2">
    <source>
        <dbReference type="ARBA" id="ARBA00033743"/>
    </source>
</evidence>
<dbReference type="NCBIfam" id="NF041155">
    <property type="entry name" value="encap_f1"/>
    <property type="match status" value="1"/>
</dbReference>
<dbReference type="PANTHER" id="PTHR37165">
    <property type="entry name" value="PEPTIDASE U56 FAMILY"/>
    <property type="match status" value="1"/>
</dbReference>
<keyword evidence="5" id="KW-1185">Reference proteome</keyword>
<comment type="caution">
    <text evidence="4">The sequence shown here is derived from an EMBL/GenBank/DDBJ whole genome shotgun (WGS) entry which is preliminary data.</text>
</comment>
<evidence type="ECO:0000256" key="1">
    <source>
        <dbReference type="ARBA" id="ARBA00033738"/>
    </source>
</evidence>
<dbReference type="InterPro" id="IPR007544">
    <property type="entry name" value="ENCAP"/>
</dbReference>